<name>A0A0F5FF46_9HYPH</name>
<feature type="binding site" evidence="5">
    <location>
        <position position="119"/>
    </location>
    <ligand>
        <name>Mg(2+)</name>
        <dbReference type="ChEBI" id="CHEBI:18420"/>
    </ligand>
</feature>
<evidence type="ECO:0000313" key="7">
    <source>
        <dbReference type="Proteomes" id="UP000033649"/>
    </source>
</evidence>
<dbReference type="AlphaFoldDB" id="A0A0F5FF46"/>
<dbReference type="RefSeq" id="WP_046105457.1">
    <property type="nucleotide sequence ID" value="NZ_JZEY01000061.1"/>
</dbReference>
<dbReference type="CDD" id="cd16841">
    <property type="entry name" value="RraA_family"/>
    <property type="match status" value="1"/>
</dbReference>
<dbReference type="PATRIC" id="fig|429727.3.peg.2409"/>
<evidence type="ECO:0000256" key="4">
    <source>
        <dbReference type="ARBA" id="ARBA00030169"/>
    </source>
</evidence>
<keyword evidence="5" id="KW-0460">Magnesium</keyword>
<evidence type="ECO:0000256" key="5">
    <source>
        <dbReference type="PIRSR" id="PIRSR605493-1"/>
    </source>
</evidence>
<dbReference type="NCBIfam" id="NF004850">
    <property type="entry name" value="PRK06201.1"/>
    <property type="match status" value="1"/>
</dbReference>
<sequence length="223" mass="23776">MTQFRVLNRTRQASAEWTERFRTLPVANISDVMQRMVAGGPNLRPYYAGERLCGPAITVKSRPGDNLMVHAALDLAQPGDVIVVDAGGDLTNAIIGELMVAYAAYKKLGGIVIYGAIRDSAELSAGSFPVFASGVTHRGPYKDGPGEVNAPIALEGMVIAPGDLICGDPDGVVSVPFEDLDRVHAAAKAKHEAETSQMEAIREGRNDRTWVAAQLQKMGCAMP</sequence>
<evidence type="ECO:0000256" key="3">
    <source>
        <dbReference type="ARBA" id="ARBA00029596"/>
    </source>
</evidence>
<dbReference type="PANTHER" id="PTHR33254:SF4">
    <property type="entry name" value="4-HYDROXY-4-METHYL-2-OXOGLUTARATE ALDOLASE 3-RELATED"/>
    <property type="match status" value="1"/>
</dbReference>
<accession>A0A0F5FF46</accession>
<proteinExistence type="predicted"/>
<reference evidence="6 7" key="1">
    <citation type="submission" date="2015-03" db="EMBL/GenBank/DDBJ databases">
        <authorList>
            <person name="Hassan Y."/>
            <person name="Lepp D."/>
            <person name="Li X.-Z."/>
            <person name="Zhou T."/>
        </authorList>
    </citation>
    <scope>NUCLEOTIDE SEQUENCE [LARGE SCALE GENOMIC DNA]</scope>
    <source>
        <strain evidence="6 7">IPL18</strain>
    </source>
</reference>
<dbReference type="InterPro" id="IPR036704">
    <property type="entry name" value="RraA/RraA-like_sf"/>
</dbReference>
<keyword evidence="7" id="KW-1185">Reference proteome</keyword>
<dbReference type="EMBL" id="JZEY01000061">
    <property type="protein sequence ID" value="KKB07428.1"/>
    <property type="molecule type" value="Genomic_DNA"/>
</dbReference>
<feature type="binding site" evidence="5">
    <location>
        <begin position="96"/>
        <end position="99"/>
    </location>
    <ligand>
        <name>substrate</name>
    </ligand>
</feature>
<dbReference type="GO" id="GO:0046872">
    <property type="term" value="F:metal ion binding"/>
    <property type="evidence" value="ECO:0007669"/>
    <property type="project" value="UniProtKB-KW"/>
</dbReference>
<comment type="caution">
    <text evidence="6">The sequence shown here is derived from an EMBL/GenBank/DDBJ whole genome shotgun (WGS) entry which is preliminary data.</text>
</comment>
<dbReference type="SUPFAM" id="SSF89562">
    <property type="entry name" value="RraA-like"/>
    <property type="match status" value="1"/>
</dbReference>
<organism evidence="6 7">
    <name type="scientific">Devosia chinhatensis</name>
    <dbReference type="NCBI Taxonomy" id="429727"/>
    <lineage>
        <taxon>Bacteria</taxon>
        <taxon>Pseudomonadati</taxon>
        <taxon>Pseudomonadota</taxon>
        <taxon>Alphaproteobacteria</taxon>
        <taxon>Hyphomicrobiales</taxon>
        <taxon>Devosiaceae</taxon>
        <taxon>Devosia</taxon>
    </lineage>
</organism>
<dbReference type="InterPro" id="IPR005493">
    <property type="entry name" value="RraA/RraA-like"/>
</dbReference>
<feature type="binding site" evidence="5">
    <location>
        <position position="118"/>
    </location>
    <ligand>
        <name>substrate</name>
    </ligand>
</feature>
<dbReference type="PANTHER" id="PTHR33254">
    <property type="entry name" value="4-HYDROXY-4-METHYL-2-OXOGLUTARATE ALDOLASE 3-RELATED"/>
    <property type="match status" value="1"/>
</dbReference>
<gene>
    <name evidence="6" type="ORF">VE26_11700</name>
</gene>
<dbReference type="Pfam" id="PF03737">
    <property type="entry name" value="RraA-like"/>
    <property type="match status" value="1"/>
</dbReference>
<comment type="cofactor">
    <cofactor evidence="1">
        <name>a divalent metal cation</name>
        <dbReference type="ChEBI" id="CHEBI:60240"/>
    </cofactor>
</comment>
<dbReference type="Gene3D" id="3.50.30.40">
    <property type="entry name" value="Ribonuclease E inhibitor RraA/RraA-like"/>
    <property type="match status" value="1"/>
</dbReference>
<evidence type="ECO:0000256" key="2">
    <source>
        <dbReference type="ARBA" id="ARBA00016549"/>
    </source>
</evidence>
<comment type="cofactor">
    <cofactor evidence="5">
        <name>Mg(2+)</name>
        <dbReference type="ChEBI" id="CHEBI:18420"/>
    </cofactor>
</comment>
<evidence type="ECO:0000313" key="6">
    <source>
        <dbReference type="EMBL" id="KKB07428.1"/>
    </source>
</evidence>
<dbReference type="STRING" id="429727.VE26_11700"/>
<evidence type="ECO:0000256" key="1">
    <source>
        <dbReference type="ARBA" id="ARBA00001968"/>
    </source>
</evidence>
<protein>
    <recommendedName>
        <fullName evidence="2">Putative 4-hydroxy-4-methyl-2-oxoglutarate aldolase</fullName>
    </recommendedName>
    <alternativeName>
        <fullName evidence="3">Regulator of ribonuclease activity homolog</fullName>
    </alternativeName>
    <alternativeName>
        <fullName evidence="4">RraA-like protein</fullName>
    </alternativeName>
</protein>
<keyword evidence="5" id="KW-0479">Metal-binding</keyword>
<dbReference type="Proteomes" id="UP000033649">
    <property type="component" value="Unassembled WGS sequence"/>
</dbReference>
<dbReference type="OrthoDB" id="9812532at2"/>